<keyword evidence="2" id="KW-0472">Membrane</keyword>
<gene>
    <name evidence="3" type="ORF">PHACADRAFT_26125</name>
</gene>
<accession>K5WDR2</accession>
<protein>
    <submittedName>
        <fullName evidence="3">Uncharacterized protein</fullName>
    </submittedName>
</protein>
<dbReference type="KEGG" id="pco:PHACADRAFT_26125"/>
<dbReference type="AlphaFoldDB" id="K5WDR2"/>
<dbReference type="InParanoid" id="K5WDR2"/>
<feature type="transmembrane region" description="Helical" evidence="2">
    <location>
        <begin position="46"/>
        <end position="67"/>
    </location>
</feature>
<dbReference type="HOGENOM" id="CLU_1321306_0_0_1"/>
<proteinExistence type="predicted"/>
<feature type="compositionally biased region" description="Basic and acidic residues" evidence="1">
    <location>
        <begin position="1"/>
        <end position="10"/>
    </location>
</feature>
<evidence type="ECO:0000256" key="1">
    <source>
        <dbReference type="SAM" id="MobiDB-lite"/>
    </source>
</evidence>
<dbReference type="RefSeq" id="XP_007392702.1">
    <property type="nucleotide sequence ID" value="XM_007392640.1"/>
</dbReference>
<evidence type="ECO:0000256" key="2">
    <source>
        <dbReference type="SAM" id="Phobius"/>
    </source>
</evidence>
<evidence type="ECO:0000313" key="4">
    <source>
        <dbReference type="Proteomes" id="UP000008370"/>
    </source>
</evidence>
<dbReference type="EMBL" id="JH930470">
    <property type="protein sequence ID" value="EKM57410.1"/>
    <property type="molecule type" value="Genomic_DNA"/>
</dbReference>
<keyword evidence="2" id="KW-0812">Transmembrane</keyword>
<name>K5WDR2_PHACS</name>
<dbReference type="Proteomes" id="UP000008370">
    <property type="component" value="Unassembled WGS sequence"/>
</dbReference>
<reference evidence="3 4" key="1">
    <citation type="journal article" date="2012" name="BMC Genomics">
        <title>Comparative genomics of the white-rot fungi, Phanerochaete carnosa and P. chrysosporium, to elucidate the genetic basis of the distinct wood types they colonize.</title>
        <authorList>
            <person name="Suzuki H."/>
            <person name="MacDonald J."/>
            <person name="Syed K."/>
            <person name="Salamov A."/>
            <person name="Hori C."/>
            <person name="Aerts A."/>
            <person name="Henrissat B."/>
            <person name="Wiebenga A."/>
            <person name="vanKuyk P.A."/>
            <person name="Barry K."/>
            <person name="Lindquist E."/>
            <person name="LaButti K."/>
            <person name="Lapidus A."/>
            <person name="Lucas S."/>
            <person name="Coutinho P."/>
            <person name="Gong Y."/>
            <person name="Samejima M."/>
            <person name="Mahadevan R."/>
            <person name="Abou-Zaid M."/>
            <person name="de Vries R.P."/>
            <person name="Igarashi K."/>
            <person name="Yadav J.S."/>
            <person name="Grigoriev I.V."/>
            <person name="Master E.R."/>
        </authorList>
    </citation>
    <scope>NUCLEOTIDE SEQUENCE [LARGE SCALE GENOMIC DNA]</scope>
    <source>
        <strain evidence="3 4">HHB-10118-sp</strain>
    </source>
</reference>
<organism evidence="3 4">
    <name type="scientific">Phanerochaete carnosa (strain HHB-10118-sp)</name>
    <name type="common">White-rot fungus</name>
    <name type="synonym">Peniophora carnosa</name>
    <dbReference type="NCBI Taxonomy" id="650164"/>
    <lineage>
        <taxon>Eukaryota</taxon>
        <taxon>Fungi</taxon>
        <taxon>Dikarya</taxon>
        <taxon>Basidiomycota</taxon>
        <taxon>Agaricomycotina</taxon>
        <taxon>Agaricomycetes</taxon>
        <taxon>Polyporales</taxon>
        <taxon>Phanerochaetaceae</taxon>
        <taxon>Phanerochaete</taxon>
    </lineage>
</organism>
<dbReference type="GeneID" id="18917930"/>
<keyword evidence="4" id="KW-1185">Reference proteome</keyword>
<sequence>MAALHGEHDGPSPGGPHPPAGLSSMAPDGSPPTLTTKPRRLSPGDISGIAITAVILAVGFGVYLVMLRRRCLKQRDQFAGETTKYQTQRRHVRLSSKWSSQQKSTFESRVAGNDCAQASPSPIILPVYSKFATGKGGGKPSLFGLHMAASPTTTRTPLITFTSVIASTDPPLSDGHMTPGSITPTRPAAEAQRLWIRSISAIEEREEV</sequence>
<evidence type="ECO:0000313" key="3">
    <source>
        <dbReference type="EMBL" id="EKM57410.1"/>
    </source>
</evidence>
<feature type="region of interest" description="Disordered" evidence="1">
    <location>
        <begin position="1"/>
        <end position="41"/>
    </location>
</feature>
<keyword evidence="2" id="KW-1133">Transmembrane helix</keyword>